<dbReference type="EMBL" id="CP017634">
    <property type="protein sequence ID" value="ATW26385.1"/>
    <property type="molecule type" value="Genomic_DNA"/>
</dbReference>
<dbReference type="Proteomes" id="UP000323521">
    <property type="component" value="Chromosome"/>
</dbReference>
<dbReference type="Pfam" id="PF05949">
    <property type="entry name" value="DUF881"/>
    <property type="match status" value="1"/>
</dbReference>
<evidence type="ECO:0008006" key="6">
    <source>
        <dbReference type="Google" id="ProtNLM"/>
    </source>
</evidence>
<feature type="coiled-coil region" evidence="2">
    <location>
        <begin position="42"/>
        <end position="76"/>
    </location>
</feature>
<feature type="chain" id="PRO_5039301679" description="DUF881 domain-containing protein" evidence="3">
    <location>
        <begin position="30"/>
        <end position="230"/>
    </location>
</feature>
<name>A0A3G1KVZ3_FORW1</name>
<sequence length="230" mass="25680">MTMFRKKWQVPLFCTLLIFGLLMSAQYNTQVAVLNSLASQSSEDLVTLVKQLNEKRIQLEQEVTGLEGTKRSLDQQAAADSTLVASLKNELKQLQVIDGNVPVHGPGIKITITQDSNLYYRDLIDLINELWASGAEAIAINEYRIMNNTVIYEAEDVNHNLIITLNNKPLLSPVIIKAVGHPDTLEKGLTFSGGIIDTLNIYQVFPVIKKQEDLVIPIASSHFSSKYLKR</sequence>
<keyword evidence="3" id="KW-0732">Signal</keyword>
<keyword evidence="2" id="KW-0175">Coiled coil</keyword>
<dbReference type="InterPro" id="IPR010273">
    <property type="entry name" value="DUF881"/>
</dbReference>
<feature type="signal peptide" evidence="3">
    <location>
        <begin position="1"/>
        <end position="29"/>
    </location>
</feature>
<organism evidence="4 5">
    <name type="scientific">Formimonas warabiya</name>
    <dbReference type="NCBI Taxonomy" id="1761012"/>
    <lineage>
        <taxon>Bacteria</taxon>
        <taxon>Bacillati</taxon>
        <taxon>Bacillota</taxon>
        <taxon>Clostridia</taxon>
        <taxon>Eubacteriales</taxon>
        <taxon>Peptococcaceae</taxon>
        <taxon>Candidatus Formimonas</taxon>
    </lineage>
</organism>
<evidence type="ECO:0000256" key="2">
    <source>
        <dbReference type="SAM" id="Coils"/>
    </source>
</evidence>
<dbReference type="OrthoDB" id="9776196at2"/>
<proteinExistence type="inferred from homology"/>
<dbReference type="KEGG" id="fwa:DCMF_17905"/>
<gene>
    <name evidence="4" type="ORF">DCMF_17905</name>
</gene>
<protein>
    <recommendedName>
        <fullName evidence="6">DUF881 domain-containing protein</fullName>
    </recommendedName>
</protein>
<keyword evidence="5" id="KW-1185">Reference proteome</keyword>
<evidence type="ECO:0000313" key="5">
    <source>
        <dbReference type="Proteomes" id="UP000323521"/>
    </source>
</evidence>
<dbReference type="RefSeq" id="WP_148135691.1">
    <property type="nucleotide sequence ID" value="NZ_CP017634.1"/>
</dbReference>
<evidence type="ECO:0000256" key="3">
    <source>
        <dbReference type="SAM" id="SignalP"/>
    </source>
</evidence>
<reference evidence="4 5" key="1">
    <citation type="submission" date="2016-10" db="EMBL/GenBank/DDBJ databases">
        <title>Complete Genome Sequence of Peptococcaceae strain DCMF.</title>
        <authorList>
            <person name="Edwards R.J."/>
            <person name="Holland S.I."/>
            <person name="Deshpande N.P."/>
            <person name="Wong Y.K."/>
            <person name="Ertan H."/>
            <person name="Manefield M."/>
            <person name="Russell T.L."/>
            <person name="Lee M.J."/>
        </authorList>
    </citation>
    <scope>NUCLEOTIDE SEQUENCE [LARGE SCALE GENOMIC DNA]</scope>
    <source>
        <strain evidence="4 5">DCMF</strain>
    </source>
</reference>
<dbReference type="AlphaFoldDB" id="A0A3G1KVZ3"/>
<evidence type="ECO:0000256" key="1">
    <source>
        <dbReference type="ARBA" id="ARBA00009108"/>
    </source>
</evidence>
<comment type="similarity">
    <text evidence="1">Belongs to the UPF0749 family.</text>
</comment>
<dbReference type="PANTHER" id="PTHR37313">
    <property type="entry name" value="UPF0749 PROTEIN RV1825"/>
    <property type="match status" value="1"/>
</dbReference>
<dbReference type="PANTHER" id="PTHR37313:SF2">
    <property type="entry name" value="UPF0749 PROTEIN YLXX"/>
    <property type="match status" value="1"/>
</dbReference>
<evidence type="ECO:0000313" key="4">
    <source>
        <dbReference type="EMBL" id="ATW26385.1"/>
    </source>
</evidence>
<accession>A0A3G1KVZ3</accession>
<dbReference type="Gene3D" id="3.30.70.1880">
    <property type="entry name" value="Protein of unknown function DUF881"/>
    <property type="match status" value="1"/>
</dbReference>